<comment type="subcellular location">
    <subcellularLocation>
        <location evidence="2">Plastid</location>
        <location evidence="2">Chloroplast</location>
    </subcellularLocation>
</comment>
<name>D8M8T9_BLAHO</name>
<dbReference type="GO" id="GO:0006412">
    <property type="term" value="P:translation"/>
    <property type="evidence" value="ECO:0007669"/>
    <property type="project" value="InterPro"/>
</dbReference>
<evidence type="ECO:0000256" key="8">
    <source>
        <dbReference type="ARBA" id="ARBA00022884"/>
    </source>
</evidence>
<dbReference type="GO" id="GO:0003735">
    <property type="term" value="F:structural constituent of ribosome"/>
    <property type="evidence" value="ECO:0007669"/>
    <property type="project" value="InterPro"/>
</dbReference>
<dbReference type="InterPro" id="IPR008991">
    <property type="entry name" value="Translation_prot_SH3-like_sf"/>
</dbReference>
<evidence type="ECO:0000256" key="10">
    <source>
        <dbReference type="ARBA" id="ARBA00023274"/>
    </source>
</evidence>
<dbReference type="EMBL" id="FN668688">
    <property type="protein sequence ID" value="CBK24478.2"/>
    <property type="molecule type" value="Genomic_DNA"/>
</dbReference>
<keyword evidence="10" id="KW-0687">Ribonucleoprotein</keyword>
<dbReference type="InterPro" id="IPR003256">
    <property type="entry name" value="Ribosomal_uL24"/>
</dbReference>
<evidence type="ECO:0000256" key="2">
    <source>
        <dbReference type="ARBA" id="ARBA00004229"/>
    </source>
</evidence>
<dbReference type="InterPro" id="IPR057264">
    <property type="entry name" value="Ribosomal_uL24_C"/>
</dbReference>
<dbReference type="InParanoid" id="D8M8T9"/>
<evidence type="ECO:0000256" key="11">
    <source>
        <dbReference type="ARBA" id="ARBA00035282"/>
    </source>
</evidence>
<reference evidence="13" key="1">
    <citation type="submission" date="2010-02" db="EMBL/GenBank/DDBJ databases">
        <title>Sequencing and annotation of the Blastocystis hominis genome.</title>
        <authorList>
            <person name="Wincker P."/>
        </authorList>
    </citation>
    <scope>NUCLEOTIDE SEQUENCE</scope>
    <source>
        <strain evidence="13">Singapore isolate B</strain>
    </source>
</reference>
<dbReference type="FunFam" id="2.30.30.30:FF:000042">
    <property type="entry name" value="50S ribosomal protein L24"/>
    <property type="match status" value="1"/>
</dbReference>
<dbReference type="PANTHER" id="PTHR12903">
    <property type="entry name" value="MITOCHONDRIAL RIBOSOMAL PROTEIN L24"/>
    <property type="match status" value="1"/>
</dbReference>
<dbReference type="InterPro" id="IPR005824">
    <property type="entry name" value="KOW"/>
</dbReference>
<evidence type="ECO:0000313" key="14">
    <source>
        <dbReference type="Proteomes" id="UP000008312"/>
    </source>
</evidence>
<dbReference type="OrthoDB" id="359154at2759"/>
<keyword evidence="5" id="KW-0150">Chloroplast</keyword>
<keyword evidence="14" id="KW-1185">Reference proteome</keyword>
<dbReference type="SUPFAM" id="SSF50104">
    <property type="entry name" value="Translation proteins SH3-like domain"/>
    <property type="match status" value="1"/>
</dbReference>
<dbReference type="Proteomes" id="UP000008312">
    <property type="component" value="Unassembled WGS sequence"/>
</dbReference>
<feature type="domain" description="KOW" evidence="12">
    <location>
        <begin position="34"/>
        <end position="61"/>
    </location>
</feature>
<evidence type="ECO:0000256" key="7">
    <source>
        <dbReference type="ARBA" id="ARBA00022730"/>
    </source>
</evidence>
<evidence type="ECO:0000256" key="3">
    <source>
        <dbReference type="ARBA" id="ARBA00010618"/>
    </source>
</evidence>
<dbReference type="NCBIfam" id="TIGR01079">
    <property type="entry name" value="rplX_bact"/>
    <property type="match status" value="1"/>
</dbReference>
<dbReference type="GO" id="GO:0019843">
    <property type="term" value="F:rRNA binding"/>
    <property type="evidence" value="ECO:0007669"/>
    <property type="project" value="UniProtKB-KW"/>
</dbReference>
<organism evidence="13">
    <name type="scientific">Blastocystis hominis</name>
    <dbReference type="NCBI Taxonomy" id="12968"/>
    <lineage>
        <taxon>Eukaryota</taxon>
        <taxon>Sar</taxon>
        <taxon>Stramenopiles</taxon>
        <taxon>Bigyra</taxon>
        <taxon>Opalozoa</taxon>
        <taxon>Opalinata</taxon>
        <taxon>Blastocystidae</taxon>
        <taxon>Blastocystis</taxon>
    </lineage>
</organism>
<dbReference type="GeneID" id="24921248"/>
<comment type="function">
    <text evidence="1">One of two assembly initiator proteins, it binds directly to the 5'-end of the 23S rRNA, where it nucleates assembly of the 50S subunit.</text>
</comment>
<dbReference type="InterPro" id="IPR041988">
    <property type="entry name" value="Ribosomal_uL24_KOW"/>
</dbReference>
<dbReference type="Pfam" id="PF17136">
    <property type="entry name" value="ribosomal_L24"/>
    <property type="match status" value="1"/>
</dbReference>
<protein>
    <recommendedName>
        <fullName evidence="11">Large ribosomal subunit protein uL24c</fullName>
    </recommendedName>
</protein>
<dbReference type="InterPro" id="IPR014722">
    <property type="entry name" value="Rib_uL2_dom2"/>
</dbReference>
<comment type="subunit">
    <text evidence="4">Part of the 50S ribosomal subunit.</text>
</comment>
<evidence type="ECO:0000259" key="12">
    <source>
        <dbReference type="SMART" id="SM00739"/>
    </source>
</evidence>
<keyword evidence="9 13" id="KW-0689">Ribosomal protein</keyword>
<keyword evidence="8" id="KW-0694">RNA-binding</keyword>
<evidence type="ECO:0000256" key="4">
    <source>
        <dbReference type="ARBA" id="ARBA00011838"/>
    </source>
</evidence>
<dbReference type="FunCoup" id="D8M8T9">
    <property type="interactions" value="295"/>
</dbReference>
<evidence type="ECO:0000256" key="1">
    <source>
        <dbReference type="ARBA" id="ARBA00004072"/>
    </source>
</evidence>
<dbReference type="GO" id="GO:1990904">
    <property type="term" value="C:ribonucleoprotein complex"/>
    <property type="evidence" value="ECO:0007669"/>
    <property type="project" value="UniProtKB-KW"/>
</dbReference>
<dbReference type="GO" id="GO:0005840">
    <property type="term" value="C:ribosome"/>
    <property type="evidence" value="ECO:0007669"/>
    <property type="project" value="UniProtKB-KW"/>
</dbReference>
<accession>D8M8T9</accession>
<proteinExistence type="inferred from homology"/>
<evidence type="ECO:0000256" key="5">
    <source>
        <dbReference type="ARBA" id="ARBA00022528"/>
    </source>
</evidence>
<evidence type="ECO:0000256" key="9">
    <source>
        <dbReference type="ARBA" id="ARBA00022980"/>
    </source>
</evidence>
<dbReference type="CDD" id="cd06089">
    <property type="entry name" value="KOW_RPL26"/>
    <property type="match status" value="1"/>
</dbReference>
<dbReference type="SMART" id="SM00739">
    <property type="entry name" value="KOW"/>
    <property type="match status" value="1"/>
</dbReference>
<dbReference type="RefSeq" id="XP_012898526.1">
    <property type="nucleotide sequence ID" value="XM_013043072.1"/>
</dbReference>
<gene>
    <name evidence="13" type="ORF">GSBLH_T00004212001</name>
</gene>
<sequence>MQNMKRLVHPVIKHRMDVKLQRKINAADTIRTWSIVRGDIVEVIHGNDMGKQGKVLRVDRKLNRVLVEGVNFRKRHIKGTDEQPGGIFDVESPIAYSNVQLVDPSTGKPTKVKFNLVDGVRQRVSLQTGNVIKKPLEAKQRSHPVTSEIGPKDTAPNDVIEVTYNPEVELRNPHAKLFSLE</sequence>
<dbReference type="Pfam" id="PF00467">
    <property type="entry name" value="KOW"/>
    <property type="match status" value="1"/>
</dbReference>
<keyword evidence="7" id="KW-0699">rRNA-binding</keyword>
<keyword evidence="6" id="KW-0934">Plastid</keyword>
<dbReference type="OMA" id="DFEWRFT"/>
<dbReference type="HAMAP" id="MF_01326_B">
    <property type="entry name" value="Ribosomal_uL24_B"/>
    <property type="match status" value="1"/>
</dbReference>
<comment type="similarity">
    <text evidence="3">Belongs to the universal ribosomal protein uL24 family.</text>
</comment>
<evidence type="ECO:0000313" key="13">
    <source>
        <dbReference type="EMBL" id="CBK24478.2"/>
    </source>
</evidence>
<dbReference type="AlphaFoldDB" id="D8M8T9"/>
<evidence type="ECO:0000256" key="6">
    <source>
        <dbReference type="ARBA" id="ARBA00022640"/>
    </source>
</evidence>
<dbReference type="GO" id="GO:0009507">
    <property type="term" value="C:chloroplast"/>
    <property type="evidence" value="ECO:0007669"/>
    <property type="project" value="UniProtKB-SubCell"/>
</dbReference>
<dbReference type="Gene3D" id="2.30.30.30">
    <property type="match status" value="1"/>
</dbReference>